<evidence type="ECO:0000256" key="5">
    <source>
        <dbReference type="ARBA" id="ARBA00022801"/>
    </source>
</evidence>
<dbReference type="Gene3D" id="2.60.40.10">
    <property type="entry name" value="Immunoglobulins"/>
    <property type="match status" value="5"/>
</dbReference>
<dbReference type="InterPro" id="IPR023828">
    <property type="entry name" value="Peptidase_S8_Ser-AS"/>
</dbReference>
<dbReference type="InterPro" id="IPR015366">
    <property type="entry name" value="S53_propep"/>
</dbReference>
<dbReference type="GO" id="GO:0046872">
    <property type="term" value="F:metal ion binding"/>
    <property type="evidence" value="ECO:0007669"/>
    <property type="project" value="UniProtKB-KW"/>
</dbReference>
<comment type="caution">
    <text evidence="11">The sequence shown here is derived from an EMBL/GenBank/DDBJ whole genome shotgun (WGS) entry which is preliminary data.</text>
</comment>
<proteinExistence type="predicted"/>
<evidence type="ECO:0000256" key="9">
    <source>
        <dbReference type="SAM" id="Phobius"/>
    </source>
</evidence>
<dbReference type="InterPro" id="IPR050819">
    <property type="entry name" value="Tripeptidyl-peptidase_I"/>
</dbReference>
<evidence type="ECO:0000259" key="10">
    <source>
        <dbReference type="PROSITE" id="PS51695"/>
    </source>
</evidence>
<dbReference type="InterPro" id="IPR036852">
    <property type="entry name" value="Peptidase_S8/S53_dom_sf"/>
</dbReference>
<feature type="transmembrane region" description="Helical" evidence="9">
    <location>
        <begin position="1783"/>
        <end position="1805"/>
    </location>
</feature>
<evidence type="ECO:0000313" key="12">
    <source>
        <dbReference type="Proteomes" id="UP000589520"/>
    </source>
</evidence>
<dbReference type="PANTHER" id="PTHR14218:SF15">
    <property type="entry name" value="TRIPEPTIDYL-PEPTIDASE 1"/>
    <property type="match status" value="1"/>
</dbReference>
<dbReference type="CDD" id="cd11377">
    <property type="entry name" value="Pro-peptidase_S53"/>
    <property type="match status" value="1"/>
</dbReference>
<evidence type="ECO:0000256" key="3">
    <source>
        <dbReference type="ARBA" id="ARBA00022723"/>
    </source>
</evidence>
<dbReference type="EMBL" id="JACCCW010000002">
    <property type="protein sequence ID" value="NYF80821.1"/>
    <property type="molecule type" value="Genomic_DNA"/>
</dbReference>
<evidence type="ECO:0000256" key="4">
    <source>
        <dbReference type="ARBA" id="ARBA00022729"/>
    </source>
</evidence>
<name>A0A7Y9PJ54_9BACT</name>
<dbReference type="PROSITE" id="PS51695">
    <property type="entry name" value="SEDOLISIN"/>
    <property type="match status" value="1"/>
</dbReference>
<dbReference type="Gene3D" id="2.130.10.130">
    <property type="entry name" value="Integrin alpha, N-terminal"/>
    <property type="match status" value="3"/>
</dbReference>
<dbReference type="Gene3D" id="3.40.50.200">
    <property type="entry name" value="Peptidase S8/S53 domain"/>
    <property type="match status" value="1"/>
</dbReference>
<evidence type="ECO:0000256" key="7">
    <source>
        <dbReference type="ARBA" id="ARBA00022837"/>
    </source>
</evidence>
<keyword evidence="4" id="KW-0732">Signal</keyword>
<dbReference type="Pfam" id="PF16640">
    <property type="entry name" value="Big_3_5"/>
    <property type="match status" value="4"/>
</dbReference>
<dbReference type="InterPro" id="IPR028994">
    <property type="entry name" value="Integrin_alpha_N"/>
</dbReference>
<keyword evidence="8" id="KW-0865">Zymogen</keyword>
<dbReference type="GO" id="GO:0006508">
    <property type="term" value="P:proteolysis"/>
    <property type="evidence" value="ECO:0007669"/>
    <property type="project" value="UniProtKB-KW"/>
</dbReference>
<evidence type="ECO:0000256" key="8">
    <source>
        <dbReference type="ARBA" id="ARBA00023145"/>
    </source>
</evidence>
<sequence>MSVFVVTGLHAQQAASRISDVIDERNLVTLKGNVPFQARAENDHGEALGSLPMDRMMLVLKRSDAQEKLLQTAIQAMHDPKSPQYHKWLTPAQFGKLYGPSDVEIAKITEWLTGHGFQVNRLAQGRGSIEFSGTADRVTEAFHTQIHSYVVKGEQHYANASNPQIPAALSPVLAGVLSLHNFVKQSSARILGTAQASVGQAKIAAIRTKSELVYTPKVTRPGFTNGGTNYVGPGDLWTIYNATPLITASSSRIDGTGQTIAIVGRSDISTDDLTGFRTNMLPSPYASTFPFTQIQNGPDPGITGGDALEQTLDVEYSSAMAPGAQIDLVVSASTNSTDGVDLSAQYIVDNNLAPVMSTSYGLCEAEMGTGNAFYNSLWEQATAQGITPMVSAGDNGSAGCDQVGPSGEDTLAYVADEGLQVSGLASTPYNVAVGGNEFSDDSSTYWDSNNSSSPAPFTSALSYVPEKVWNESCSPLVCGNANADIAAGSGGASGCFTPTLNASGNIIACSGGYATPDWQTGVADLPTDNMRHLPDVSLTAAGHDGYMVCYQSSCDSSSFYVVGGTSASSPSFAGIMALVNQKTGSRQGQANYTLYRLAGSQFGTTGAPNSAQLAACNASNGNAVDASCIFHDVTASTNAVPCDGGTLNCSSTTVGTYGVLTGYAAGTGYDSATGLGSVNVANLINHWSDVTLSATSTSLTFGTMASTFGSPVSIAVTVKPLSGSGTPTGAVALVTDSALPGASAAGTVTLTNGSYSSTISSLPGGTYDVSARYGGDTSYASSTSTSSKITVSPTTSSLTLGIAGYDPITNTAISGATVPYGSIVTASVQLNGVSGQVAPSGTVSFFNSATKLADVASSPDGEASYSAAGYGIGTYRWTAAYSGNSNYTASTSPVAAFAVGKATTLLKLLTSTSFVIGSSTATLTAVVGDDSLLANPTGNVTFSVNGKAAGTVAVVPYTDPSTGASEAKAAFTLTSSLLSAGANVLTASYTGDGNYSTASSSSLAVGYSSTVAVNAIALTAMTTTASTNQPVALSAVVTTGGIPATAGTVNFFDGTRSLGTAQVAGSNAATGHTTGTATLTAIFTPGSHVLTATYEGIQAAPIAVTSSAATVTVTGSQPSAIAITATTSAANSINYDLSATVTGFGFRAPAATVDFTETSVTADLGTATTNTAGTTHTLLAPILFPSGDATGAPAAQSVIADFNGDGIPDMATANASFTEGTMSVLLGNGDGTFKTPVTYTAGIFASAIVTGDFNNDGVVDIAVTNQYNDAQTSGYISIFLGNGDGTFQPQIAVNMPGNSESTVVADFNHDGILDLASLQFSPGQFSIVFGNGDGTFQDPVSYAVTASAYSPYLLAVGDFNGDGAPDLVEANAADNTLGVFLNTGTGTMVAQGYVTSKNPQWISVADVNGDGKQDLLVSNYGNETMGVDLGNGDGTFQNEVTYTLNGFANSLAVADLDGDGKLDVAAAYFYPAIGIGILKGNGDGTFGSEVDYSTQQGHGAGITIADLNSDGTPDLISADINSFDNVSQSLAVLLNVTQVKAGLTNVAVAGPVAVRQELQGLYAGDTNYSASSSAGIYVYGSGVKTQPVLLWSPSSPWGTGVALGASVLNATVNGNIAGTIVYSAQSGSGAAAVVTSVSALTAGTYTLTATFTPVDTTDYAAATASRTVVIQQADFAVQTGSSSLTIGAGSSGTVTVSVPALYGFSGMVAITGGNSLPGGFTVTASPSTVAAGGSSTVTIQTTGLSSTSASVSAHSNWEHWVSGGGVVLTCLLIFPAARRRRSVWMGAIGLFSVLIVISGCAGPGFSTASVTLTSGSAKVASGSAAILTAKVSSSRGTPSGNVTFYNGTTALGGAVTVIDGTAALSVTSLPVGFNSLTAVYSGDSYDSSATSAAIAELVTGRTAVEIDVTSGSIVHAATVQITLQ</sequence>
<dbReference type="InterPro" id="IPR032109">
    <property type="entry name" value="Big_3_5"/>
</dbReference>
<evidence type="ECO:0000256" key="6">
    <source>
        <dbReference type="ARBA" id="ARBA00022825"/>
    </source>
</evidence>
<keyword evidence="5" id="KW-0378">Hydrolase</keyword>
<dbReference type="InterPro" id="IPR013517">
    <property type="entry name" value="FG-GAP"/>
</dbReference>
<keyword evidence="12" id="KW-1185">Reference proteome</keyword>
<dbReference type="PROSITE" id="PS00138">
    <property type="entry name" value="SUBTILASE_SER"/>
    <property type="match status" value="1"/>
</dbReference>
<dbReference type="Pfam" id="PF13517">
    <property type="entry name" value="FG-GAP_3"/>
    <property type="match status" value="3"/>
</dbReference>
<gene>
    <name evidence="11" type="ORF">HDF17_003141</name>
</gene>
<accession>A0A7Y9PJ54</accession>
<dbReference type="SUPFAM" id="SSF69318">
    <property type="entry name" value="Integrin alpha N-terminal domain"/>
    <property type="match status" value="1"/>
</dbReference>
<dbReference type="RefSeq" id="WP_179492502.1">
    <property type="nucleotide sequence ID" value="NZ_JACCCW010000002.1"/>
</dbReference>
<evidence type="ECO:0000256" key="1">
    <source>
        <dbReference type="ARBA" id="ARBA00001913"/>
    </source>
</evidence>
<keyword evidence="2 11" id="KW-0645">Protease</keyword>
<feature type="domain" description="Peptidase S53" evidence="10">
    <location>
        <begin position="230"/>
        <end position="690"/>
    </location>
</feature>
<dbReference type="PANTHER" id="PTHR14218">
    <property type="entry name" value="PROTEASE S8 TRIPEPTIDYL PEPTIDASE I CLN2"/>
    <property type="match status" value="1"/>
</dbReference>
<dbReference type="CDD" id="cd04056">
    <property type="entry name" value="Peptidases_S53"/>
    <property type="match status" value="1"/>
</dbReference>
<evidence type="ECO:0000313" key="11">
    <source>
        <dbReference type="EMBL" id="NYF80821.1"/>
    </source>
</evidence>
<keyword evidence="9" id="KW-0812">Transmembrane</keyword>
<feature type="transmembrane region" description="Helical" evidence="9">
    <location>
        <begin position="1757"/>
        <end position="1776"/>
    </location>
</feature>
<comment type="cofactor">
    <cofactor evidence="1">
        <name>Ca(2+)</name>
        <dbReference type="ChEBI" id="CHEBI:29108"/>
    </cofactor>
</comment>
<dbReference type="SUPFAM" id="SSF54897">
    <property type="entry name" value="Protease propeptides/inhibitors"/>
    <property type="match status" value="1"/>
</dbReference>
<reference evidence="11 12" key="1">
    <citation type="submission" date="2020-07" db="EMBL/GenBank/DDBJ databases">
        <title>Genomic Encyclopedia of Type Strains, Phase IV (KMG-V): Genome sequencing to study the core and pangenomes of soil and plant-associated prokaryotes.</title>
        <authorList>
            <person name="Whitman W."/>
        </authorList>
    </citation>
    <scope>NUCLEOTIDE SEQUENCE [LARGE SCALE GENOMIC DNA]</scope>
    <source>
        <strain evidence="11 12">X4EP2</strain>
    </source>
</reference>
<keyword evidence="9" id="KW-1133">Transmembrane helix</keyword>
<protein>
    <submittedName>
        <fullName evidence="11">Subtilase family serine protease</fullName>
    </submittedName>
</protein>
<dbReference type="GO" id="GO:0004252">
    <property type="term" value="F:serine-type endopeptidase activity"/>
    <property type="evidence" value="ECO:0007669"/>
    <property type="project" value="InterPro"/>
</dbReference>
<dbReference type="InterPro" id="IPR013783">
    <property type="entry name" value="Ig-like_fold"/>
</dbReference>
<dbReference type="SMART" id="SM00944">
    <property type="entry name" value="Pro-kuma_activ"/>
    <property type="match status" value="1"/>
</dbReference>
<dbReference type="Pfam" id="PF09286">
    <property type="entry name" value="Pro-kuma_activ"/>
    <property type="match status" value="1"/>
</dbReference>
<keyword evidence="9" id="KW-0472">Membrane</keyword>
<keyword evidence="6" id="KW-0720">Serine protease</keyword>
<organism evidence="11 12">
    <name type="scientific">Granulicella arctica</name>
    <dbReference type="NCBI Taxonomy" id="940613"/>
    <lineage>
        <taxon>Bacteria</taxon>
        <taxon>Pseudomonadati</taxon>
        <taxon>Acidobacteriota</taxon>
        <taxon>Terriglobia</taxon>
        <taxon>Terriglobales</taxon>
        <taxon>Acidobacteriaceae</taxon>
        <taxon>Granulicella</taxon>
    </lineage>
</organism>
<keyword evidence="3" id="KW-0479">Metal-binding</keyword>
<dbReference type="Proteomes" id="UP000589520">
    <property type="component" value="Unassembled WGS sequence"/>
</dbReference>
<dbReference type="InterPro" id="IPR030400">
    <property type="entry name" value="Sedolisin_dom"/>
</dbReference>
<dbReference type="GO" id="GO:0008240">
    <property type="term" value="F:tripeptidyl-peptidase activity"/>
    <property type="evidence" value="ECO:0007669"/>
    <property type="project" value="TreeGrafter"/>
</dbReference>
<evidence type="ECO:0000256" key="2">
    <source>
        <dbReference type="ARBA" id="ARBA00022670"/>
    </source>
</evidence>
<keyword evidence="7" id="KW-0106">Calcium</keyword>
<dbReference type="SUPFAM" id="SSF52743">
    <property type="entry name" value="Subtilisin-like"/>
    <property type="match status" value="1"/>
</dbReference>